<dbReference type="RefSeq" id="WP_007368603.1">
    <property type="nucleotide sequence ID" value="NZ_GL872283.1"/>
</dbReference>
<dbReference type="HOGENOM" id="CLU_063445_1_0_10"/>
<protein>
    <submittedName>
        <fullName evidence="2">Phosphate-selective porin O and P</fullName>
    </submittedName>
</protein>
<evidence type="ECO:0000313" key="2">
    <source>
        <dbReference type="EMBL" id="EGC20436.1"/>
    </source>
</evidence>
<keyword evidence="3" id="KW-1185">Reference proteome</keyword>
<comment type="caution">
    <text evidence="2">The sequence shown here is derived from an EMBL/GenBank/DDBJ whole genome shotgun (WGS) entry which is preliminary data.</text>
</comment>
<gene>
    <name evidence="2" type="ORF">HMPREF9141_1072</name>
</gene>
<dbReference type="OrthoDB" id="9807854at2"/>
<reference evidence="2 3" key="1">
    <citation type="submission" date="2011-01" db="EMBL/GenBank/DDBJ databases">
        <authorList>
            <person name="Muzny D."/>
            <person name="Qin X."/>
            <person name="Deng J."/>
            <person name="Jiang H."/>
            <person name="Liu Y."/>
            <person name="Qu J."/>
            <person name="Song X.-Z."/>
            <person name="Zhang L."/>
            <person name="Thornton R."/>
            <person name="Coyle M."/>
            <person name="Francisco L."/>
            <person name="Jackson L."/>
            <person name="Javaid M."/>
            <person name="Korchina V."/>
            <person name="Kovar C."/>
            <person name="Mata R."/>
            <person name="Mathew T."/>
            <person name="Ngo R."/>
            <person name="Nguyen L."/>
            <person name="Nguyen N."/>
            <person name="Okwuonu G."/>
            <person name="Ongeri F."/>
            <person name="Pham C."/>
            <person name="Simmons D."/>
            <person name="Wilczek-Boney K."/>
            <person name="Hale W."/>
            <person name="Jakkamsetti A."/>
            <person name="Pham P."/>
            <person name="Ruth R."/>
            <person name="San Lucas F."/>
            <person name="Warren J."/>
            <person name="Zhang J."/>
            <person name="Zhao Z."/>
            <person name="Zhou C."/>
            <person name="Zhu D."/>
            <person name="Lee S."/>
            <person name="Bess C."/>
            <person name="Blankenburg K."/>
            <person name="Forbes L."/>
            <person name="Fu Q."/>
            <person name="Gubbala S."/>
            <person name="Hirani K."/>
            <person name="Jayaseelan J.C."/>
            <person name="Lara F."/>
            <person name="Munidasa M."/>
            <person name="Palculict T."/>
            <person name="Patil S."/>
            <person name="Pu L.-L."/>
            <person name="Saada N."/>
            <person name="Tang L."/>
            <person name="Weissenberger G."/>
            <person name="Zhu Y."/>
            <person name="Hemphill L."/>
            <person name="Shang Y."/>
            <person name="Youmans B."/>
            <person name="Ayvaz T."/>
            <person name="Ross M."/>
            <person name="Santibanez J."/>
            <person name="Aqrawi P."/>
            <person name="Gross S."/>
            <person name="Joshi V."/>
            <person name="Fowler G."/>
            <person name="Nazareth L."/>
            <person name="Reid J."/>
            <person name="Worley K."/>
            <person name="Petrosino J."/>
            <person name="Highlander S."/>
            <person name="Gibbs R."/>
        </authorList>
    </citation>
    <scope>NUCLEOTIDE SEQUENCE [LARGE SCALE GENOMIC DNA]</scope>
    <source>
        <strain evidence="2 3">DSM 16608</strain>
    </source>
</reference>
<feature type="signal peptide" evidence="1">
    <location>
        <begin position="1"/>
        <end position="19"/>
    </location>
</feature>
<dbReference type="EMBL" id="AEWX01000015">
    <property type="protein sequence ID" value="EGC20436.1"/>
    <property type="molecule type" value="Genomic_DNA"/>
</dbReference>
<feature type="chain" id="PRO_5003247761" evidence="1">
    <location>
        <begin position="20"/>
        <end position="378"/>
    </location>
</feature>
<proteinExistence type="predicted"/>
<keyword evidence="1" id="KW-0732">Signal</keyword>
<dbReference type="Pfam" id="PF07396">
    <property type="entry name" value="Porin_O_P"/>
    <property type="match status" value="1"/>
</dbReference>
<accession>F0F655</accession>
<dbReference type="SUPFAM" id="SSF56935">
    <property type="entry name" value="Porins"/>
    <property type="match status" value="1"/>
</dbReference>
<dbReference type="eggNOG" id="COG3746">
    <property type="taxonomic scope" value="Bacteria"/>
</dbReference>
<name>F0F655_9BACT</name>
<dbReference type="InterPro" id="IPR010870">
    <property type="entry name" value="Porin_O/P"/>
</dbReference>
<dbReference type="Proteomes" id="UP000005697">
    <property type="component" value="Unassembled WGS sequence"/>
</dbReference>
<dbReference type="Gene3D" id="2.40.160.10">
    <property type="entry name" value="Porin"/>
    <property type="match status" value="1"/>
</dbReference>
<evidence type="ECO:0000313" key="3">
    <source>
        <dbReference type="Proteomes" id="UP000005697"/>
    </source>
</evidence>
<dbReference type="STRING" id="888743.HMPREF9141_1072"/>
<dbReference type="InterPro" id="IPR023614">
    <property type="entry name" value="Porin_dom_sf"/>
</dbReference>
<dbReference type="AlphaFoldDB" id="F0F655"/>
<sequence>MRKTIILTAIVLCSAFGHAQTQKWINNVKLSGFGIVQYQYNGLHNGTTSKSNTFNLRLGRVSLDGRILDDWFWKAQLQFNGNTSTLGASPRVLDLFVEWQKYDFFRVKAGQFKNPFTFDNPIHPIDQGFMGVAQSVQKLAGFSDRAGAHPSNGRDIGVQIQGDFLKNNAGRNLIHYQVGVFDGQGINVKDVDQQKNIIGGVWVMPMDGLRLGWFGWTGSYARKGTWTDAAGLPQSGIRSLQQRRYAFSAEYKADDWTVRSEYVHSTGYAFAKPIANTNDEAAHDCNISADGSKAQGVYALVIAPIIPKKFHAKARYDMYRPSDGAQKQRTQYDLGLDYEFNKNLELSGIYSYVHDRSQNTPAGHPNYSMFDLELSFRF</sequence>
<evidence type="ECO:0000256" key="1">
    <source>
        <dbReference type="SAM" id="SignalP"/>
    </source>
</evidence>
<organism evidence="2 3">
    <name type="scientific">Prevotella multiformis DSM 16608</name>
    <dbReference type="NCBI Taxonomy" id="888743"/>
    <lineage>
        <taxon>Bacteria</taxon>
        <taxon>Pseudomonadati</taxon>
        <taxon>Bacteroidota</taxon>
        <taxon>Bacteroidia</taxon>
        <taxon>Bacteroidales</taxon>
        <taxon>Prevotellaceae</taxon>
        <taxon>Prevotella</taxon>
    </lineage>
</organism>